<dbReference type="InterPro" id="IPR002048">
    <property type="entry name" value="EF_hand_dom"/>
</dbReference>
<dbReference type="PROSITE" id="PS00018">
    <property type="entry name" value="EF_HAND_1"/>
    <property type="match status" value="1"/>
</dbReference>
<dbReference type="Gene3D" id="1.25.40.20">
    <property type="entry name" value="Ankyrin repeat-containing domain"/>
    <property type="match status" value="1"/>
</dbReference>
<dbReference type="EMBL" id="CAJNNW010026774">
    <property type="protein sequence ID" value="CAE8687644.1"/>
    <property type="molecule type" value="Genomic_DNA"/>
</dbReference>
<dbReference type="PROSITE" id="PS50222">
    <property type="entry name" value="EF_HAND_2"/>
    <property type="match status" value="1"/>
</dbReference>
<dbReference type="GO" id="GO:0005634">
    <property type="term" value="C:nucleus"/>
    <property type="evidence" value="ECO:0007669"/>
    <property type="project" value="TreeGrafter"/>
</dbReference>
<dbReference type="PROSITE" id="PS50297">
    <property type="entry name" value="ANK_REP_REGION"/>
    <property type="match status" value="1"/>
</dbReference>
<dbReference type="PANTHER" id="PTHR14312:SF1">
    <property type="entry name" value="BASIC-LEUCINE ZIPPER TRANSCRIPTION FACTOR A"/>
    <property type="match status" value="1"/>
</dbReference>
<dbReference type="GO" id="GO:0010468">
    <property type="term" value="P:regulation of gene expression"/>
    <property type="evidence" value="ECO:0007669"/>
    <property type="project" value="TreeGrafter"/>
</dbReference>
<feature type="domain" description="EF-hand" evidence="3">
    <location>
        <begin position="104"/>
        <end position="139"/>
    </location>
</feature>
<evidence type="ECO:0000256" key="2">
    <source>
        <dbReference type="SAM" id="MobiDB-lite"/>
    </source>
</evidence>
<protein>
    <recommendedName>
        <fullName evidence="3">EF-hand domain-containing protein</fullName>
    </recommendedName>
</protein>
<dbReference type="Pfam" id="PF12796">
    <property type="entry name" value="Ank_2"/>
    <property type="match status" value="1"/>
</dbReference>
<dbReference type="InterPro" id="IPR002110">
    <property type="entry name" value="Ankyrin_rpt"/>
</dbReference>
<evidence type="ECO:0000313" key="4">
    <source>
        <dbReference type="EMBL" id="CAE8687644.1"/>
    </source>
</evidence>
<gene>
    <name evidence="4" type="ORF">PGLA2088_LOCUS25543</name>
</gene>
<evidence type="ECO:0000256" key="1">
    <source>
        <dbReference type="PROSITE-ProRule" id="PRU00023"/>
    </source>
</evidence>
<dbReference type="PANTHER" id="PTHR14312">
    <property type="entry name" value="CREB/ATF BZIP TRANSCRIPTION FACTOR"/>
    <property type="match status" value="1"/>
</dbReference>
<evidence type="ECO:0000259" key="3">
    <source>
        <dbReference type="PROSITE" id="PS50222"/>
    </source>
</evidence>
<dbReference type="Proteomes" id="UP000626109">
    <property type="component" value="Unassembled WGS sequence"/>
</dbReference>
<feature type="repeat" description="ANK" evidence="1">
    <location>
        <begin position="528"/>
        <end position="560"/>
    </location>
</feature>
<dbReference type="GO" id="GO:0043565">
    <property type="term" value="F:sequence-specific DNA binding"/>
    <property type="evidence" value="ECO:0007669"/>
    <property type="project" value="TreeGrafter"/>
</dbReference>
<name>A0A813JZW8_POLGL</name>
<feature type="non-terminal residue" evidence="4">
    <location>
        <position position="1"/>
    </location>
</feature>
<dbReference type="SUPFAM" id="SSF48403">
    <property type="entry name" value="Ankyrin repeat"/>
    <property type="match status" value="1"/>
</dbReference>
<dbReference type="AlphaFoldDB" id="A0A813JZW8"/>
<dbReference type="GO" id="GO:0005509">
    <property type="term" value="F:calcium ion binding"/>
    <property type="evidence" value="ECO:0007669"/>
    <property type="project" value="InterPro"/>
</dbReference>
<sequence length="940" mass="100547">LLRGPRCHKLAYWGGGLRGMGAEVSRGRSHGGCSEEEAVDSKQRSAVKMSSLPSAHEGGCQVGGSSSSSSPVFRLDAPLLERDSRESVEPVSVRGPLRGDTEEQFEALCLDLFSRFDRNQDGLISLDELRLVVGAVCKVWQSSPPPPSSVAEAFERQQRRGSMDRGFWAQGRWRSCQAAAWTAAPGLAPPAFVACAWELLREAGGQLTLPSVSEVLAAHLQAAANTLLHAELPTASTSLSSLGAVGISVLLKDLQAGEELGAEEQLCCTVVITRCGRILPRQSTRSSAVVRGRLGFWRFDEELVFDEPTLLGRHGELCCNILVKRRLGPGNRILAAAEGIHVPTDGEAEARLLEPSTGALQGSLRLCVGFQLCDSLVAYIAGKMQRDMEEGRWEQARAALRTNGADAQDKLARWHDSEGRSLLMAAARDEDGTPLLRDLLSLRSAAEGPQQQHQQEQQPQQPQQQQQQQQRQQQQQQQQRQQQQQQHHATDDLGASAVHYAALSGSLESLAALLGCGLAPDDAAPGMAGATPLMIAALRGSQEHVQLLLMYEARADALDARRLPAAAWGLGGLELLPPGISVAGLTEQPQQPRSSCRLGSRLAAGCASGLAASSCTCCTGCKCSLSMSCEEGTCSIRWKSSRNGQGPRRAAAAAGPPEDCELLGSGFSLVELLLAQLWKAAPLDEGDFSLCGEGGGIDCNNSKVEHLGEEDAGAKFEEAGEHSAEKFEAGKVALEQSSSQPLEAIWLPFLERAARRCSQQRLAQLLGCGGVLEKLCCGSGPYSPEEPVVTGGAAGTRFQKLLWAFFRAALRRRSEALAVRLVLELGLLGDPPTVAFSLTREMDYPDYEDHASDAFHVVRDTKSCQGQSGSLQRQLALNAAVKASLPELAYAVLEGRSSEGPRVEVVLTTDVDGGCSSLSADFVVRAIRLGEDFGHKALVQ</sequence>
<feature type="region of interest" description="Disordered" evidence="2">
    <location>
        <begin position="52"/>
        <end position="71"/>
    </location>
</feature>
<feature type="region of interest" description="Disordered" evidence="2">
    <location>
        <begin position="24"/>
        <end position="43"/>
    </location>
</feature>
<dbReference type="InterPro" id="IPR036770">
    <property type="entry name" value="Ankyrin_rpt-contain_sf"/>
</dbReference>
<accession>A0A813JZW8</accession>
<feature type="compositionally biased region" description="Low complexity" evidence="2">
    <location>
        <begin position="445"/>
        <end position="487"/>
    </location>
</feature>
<organism evidence="4 5">
    <name type="scientific">Polarella glacialis</name>
    <name type="common">Dinoflagellate</name>
    <dbReference type="NCBI Taxonomy" id="89957"/>
    <lineage>
        <taxon>Eukaryota</taxon>
        <taxon>Sar</taxon>
        <taxon>Alveolata</taxon>
        <taxon>Dinophyceae</taxon>
        <taxon>Suessiales</taxon>
        <taxon>Suessiaceae</taxon>
        <taxon>Polarella</taxon>
    </lineage>
</organism>
<reference evidence="4" key="1">
    <citation type="submission" date="2021-02" db="EMBL/GenBank/DDBJ databases">
        <authorList>
            <person name="Dougan E. K."/>
            <person name="Rhodes N."/>
            <person name="Thang M."/>
            <person name="Chan C."/>
        </authorList>
    </citation>
    <scope>NUCLEOTIDE SEQUENCE</scope>
</reference>
<comment type="caution">
    <text evidence="4">The sequence shown here is derived from an EMBL/GenBank/DDBJ whole genome shotgun (WGS) entry which is preliminary data.</text>
</comment>
<evidence type="ECO:0000313" key="5">
    <source>
        <dbReference type="Proteomes" id="UP000626109"/>
    </source>
</evidence>
<feature type="region of interest" description="Disordered" evidence="2">
    <location>
        <begin position="445"/>
        <end position="491"/>
    </location>
</feature>
<keyword evidence="1" id="KW-0040">ANK repeat</keyword>
<dbReference type="PROSITE" id="PS50088">
    <property type="entry name" value="ANK_REPEAT"/>
    <property type="match status" value="1"/>
</dbReference>
<dbReference type="InterPro" id="IPR018247">
    <property type="entry name" value="EF_Hand_1_Ca_BS"/>
</dbReference>
<proteinExistence type="predicted"/>
<feature type="non-terminal residue" evidence="4">
    <location>
        <position position="940"/>
    </location>
</feature>
<dbReference type="SMART" id="SM00248">
    <property type="entry name" value="ANK"/>
    <property type="match status" value="2"/>
</dbReference>